<protein>
    <submittedName>
        <fullName evidence="3">FBA domain-containing protein</fullName>
    </submittedName>
</protein>
<dbReference type="InterPro" id="IPR039752">
    <property type="entry name" value="F-box_only"/>
</dbReference>
<dbReference type="STRING" id="1561998.A0A1I7TEB3"/>
<dbReference type="GO" id="GO:0036503">
    <property type="term" value="P:ERAD pathway"/>
    <property type="evidence" value="ECO:0007669"/>
    <property type="project" value="TreeGrafter"/>
</dbReference>
<dbReference type="AlphaFoldDB" id="A0A1I7TEB3"/>
<organism evidence="2 3">
    <name type="scientific">Caenorhabditis tropicalis</name>
    <dbReference type="NCBI Taxonomy" id="1561998"/>
    <lineage>
        <taxon>Eukaryota</taxon>
        <taxon>Metazoa</taxon>
        <taxon>Ecdysozoa</taxon>
        <taxon>Nematoda</taxon>
        <taxon>Chromadorea</taxon>
        <taxon>Rhabditida</taxon>
        <taxon>Rhabditina</taxon>
        <taxon>Rhabditomorpha</taxon>
        <taxon>Rhabditoidea</taxon>
        <taxon>Rhabditidae</taxon>
        <taxon>Peloderinae</taxon>
        <taxon>Caenorhabditis</taxon>
    </lineage>
</organism>
<dbReference type="Proteomes" id="UP000095282">
    <property type="component" value="Unplaced"/>
</dbReference>
<evidence type="ECO:0000259" key="1">
    <source>
        <dbReference type="PROSITE" id="PS51114"/>
    </source>
</evidence>
<proteinExistence type="predicted"/>
<dbReference type="Gene3D" id="2.60.120.260">
    <property type="entry name" value="Galactose-binding domain-like"/>
    <property type="match status" value="1"/>
</dbReference>
<sequence>MSLRSMTIQPNLDDLLNKGDIIDKCVSGDDYKIDPNGDGIKIDFSNSSPSFSFSFQESRFFLTIDLLKKGIPGDVLDFVRPKIRITQKVNHRRDCSARLLFAAQLNSERFLWDPEGKVQKEKTREWEQWVDAEWEEMSIEFSGYPSGIRHLNILNQGSDRLFWKGFYGPKITDFKIEIIMPSC</sequence>
<dbReference type="WBParaSite" id="Csp11.Scaffold590.g5101.t1">
    <property type="protein sequence ID" value="Csp11.Scaffold590.g5101.t1"/>
    <property type="gene ID" value="Csp11.Scaffold590.g5101"/>
</dbReference>
<keyword evidence="2" id="KW-1185">Reference proteome</keyword>
<evidence type="ECO:0000313" key="2">
    <source>
        <dbReference type="Proteomes" id="UP000095282"/>
    </source>
</evidence>
<dbReference type="PANTHER" id="PTHR12125:SF5">
    <property type="entry name" value="F-BOX DOMAIN-CONTAINING PROTEIN"/>
    <property type="match status" value="1"/>
</dbReference>
<evidence type="ECO:0000313" key="3">
    <source>
        <dbReference type="WBParaSite" id="Csp11.Scaffold590.g5101.t1"/>
    </source>
</evidence>
<dbReference type="InterPro" id="IPR008979">
    <property type="entry name" value="Galactose-bd-like_sf"/>
</dbReference>
<feature type="domain" description="FBA" evidence="1">
    <location>
        <begin position="1"/>
        <end position="180"/>
    </location>
</feature>
<dbReference type="InterPro" id="IPR007397">
    <property type="entry name" value="F-box-assoc_dom"/>
</dbReference>
<dbReference type="SUPFAM" id="SSF49785">
    <property type="entry name" value="Galactose-binding domain-like"/>
    <property type="match status" value="1"/>
</dbReference>
<dbReference type="GO" id="GO:0031146">
    <property type="term" value="P:SCF-dependent proteasomal ubiquitin-dependent protein catabolic process"/>
    <property type="evidence" value="ECO:0007669"/>
    <property type="project" value="TreeGrafter"/>
</dbReference>
<accession>A0A1I7TEB3</accession>
<dbReference type="SMART" id="SM01198">
    <property type="entry name" value="FBA"/>
    <property type="match status" value="1"/>
</dbReference>
<dbReference type="Pfam" id="PF04300">
    <property type="entry name" value="FBA"/>
    <property type="match status" value="1"/>
</dbReference>
<dbReference type="GO" id="GO:0005737">
    <property type="term" value="C:cytoplasm"/>
    <property type="evidence" value="ECO:0007669"/>
    <property type="project" value="TreeGrafter"/>
</dbReference>
<name>A0A1I7TEB3_9PELO</name>
<dbReference type="GO" id="GO:0019005">
    <property type="term" value="C:SCF ubiquitin ligase complex"/>
    <property type="evidence" value="ECO:0007669"/>
    <property type="project" value="TreeGrafter"/>
</dbReference>
<reference evidence="3" key="1">
    <citation type="submission" date="2016-11" db="UniProtKB">
        <authorList>
            <consortium name="WormBaseParasite"/>
        </authorList>
    </citation>
    <scope>IDENTIFICATION</scope>
</reference>
<dbReference type="GO" id="GO:0006516">
    <property type="term" value="P:glycoprotein catabolic process"/>
    <property type="evidence" value="ECO:0007669"/>
    <property type="project" value="TreeGrafter"/>
</dbReference>
<dbReference type="PANTHER" id="PTHR12125">
    <property type="entry name" value="F-BOX ONLY PROTEIN 6-LIKE PROTEIN"/>
    <property type="match status" value="1"/>
</dbReference>
<dbReference type="PROSITE" id="PS51114">
    <property type="entry name" value="FBA"/>
    <property type="match status" value="1"/>
</dbReference>
<dbReference type="eggNOG" id="ENOG502RZA6">
    <property type="taxonomic scope" value="Eukaryota"/>
</dbReference>
<dbReference type="GO" id="GO:0061630">
    <property type="term" value="F:ubiquitin protein ligase activity"/>
    <property type="evidence" value="ECO:0007669"/>
    <property type="project" value="TreeGrafter"/>
</dbReference>